<gene>
    <name evidence="2" type="ORF">GGX14DRAFT_569163</name>
</gene>
<evidence type="ECO:0000313" key="2">
    <source>
        <dbReference type="EMBL" id="KAJ7205015.1"/>
    </source>
</evidence>
<dbReference type="EMBL" id="JARJCW010000045">
    <property type="protein sequence ID" value="KAJ7205015.1"/>
    <property type="molecule type" value="Genomic_DNA"/>
</dbReference>
<dbReference type="AlphaFoldDB" id="A0AAD6VBE3"/>
<organism evidence="2 3">
    <name type="scientific">Mycena pura</name>
    <dbReference type="NCBI Taxonomy" id="153505"/>
    <lineage>
        <taxon>Eukaryota</taxon>
        <taxon>Fungi</taxon>
        <taxon>Dikarya</taxon>
        <taxon>Basidiomycota</taxon>
        <taxon>Agaricomycotina</taxon>
        <taxon>Agaricomycetes</taxon>
        <taxon>Agaricomycetidae</taxon>
        <taxon>Agaricales</taxon>
        <taxon>Marasmiineae</taxon>
        <taxon>Mycenaceae</taxon>
        <taxon>Mycena</taxon>
    </lineage>
</organism>
<proteinExistence type="predicted"/>
<reference evidence="2" key="1">
    <citation type="submission" date="2023-03" db="EMBL/GenBank/DDBJ databases">
        <title>Massive genome expansion in bonnet fungi (Mycena s.s.) driven by repeated elements and novel gene families across ecological guilds.</title>
        <authorList>
            <consortium name="Lawrence Berkeley National Laboratory"/>
            <person name="Harder C.B."/>
            <person name="Miyauchi S."/>
            <person name="Viragh M."/>
            <person name="Kuo A."/>
            <person name="Thoen E."/>
            <person name="Andreopoulos B."/>
            <person name="Lu D."/>
            <person name="Skrede I."/>
            <person name="Drula E."/>
            <person name="Henrissat B."/>
            <person name="Morin E."/>
            <person name="Kohler A."/>
            <person name="Barry K."/>
            <person name="LaButti K."/>
            <person name="Morin E."/>
            <person name="Salamov A."/>
            <person name="Lipzen A."/>
            <person name="Mereny Z."/>
            <person name="Hegedus B."/>
            <person name="Baldrian P."/>
            <person name="Stursova M."/>
            <person name="Weitz H."/>
            <person name="Taylor A."/>
            <person name="Grigoriev I.V."/>
            <person name="Nagy L.G."/>
            <person name="Martin F."/>
            <person name="Kauserud H."/>
        </authorList>
    </citation>
    <scope>NUCLEOTIDE SEQUENCE</scope>
    <source>
        <strain evidence="2">9144</strain>
    </source>
</reference>
<protein>
    <submittedName>
        <fullName evidence="2">Uncharacterized protein</fullName>
    </submittedName>
</protein>
<evidence type="ECO:0000256" key="1">
    <source>
        <dbReference type="SAM" id="MobiDB-lite"/>
    </source>
</evidence>
<sequence>MMRPKSSNRIASSPLPTPRRSPSPLPPRSSRSLSPSPLPPPRCSLAAAAPASITFSHAASATVGDVANKASGKKRKAADQLIPKEMHSLAFAHEFSSFY</sequence>
<comment type="caution">
    <text evidence="2">The sequence shown here is derived from an EMBL/GenBank/DDBJ whole genome shotgun (WGS) entry which is preliminary data.</text>
</comment>
<dbReference type="Proteomes" id="UP001219525">
    <property type="component" value="Unassembled WGS sequence"/>
</dbReference>
<feature type="compositionally biased region" description="Pro residues" evidence="1">
    <location>
        <begin position="15"/>
        <end position="27"/>
    </location>
</feature>
<accession>A0AAD6VBE3</accession>
<keyword evidence="3" id="KW-1185">Reference proteome</keyword>
<evidence type="ECO:0000313" key="3">
    <source>
        <dbReference type="Proteomes" id="UP001219525"/>
    </source>
</evidence>
<feature type="compositionally biased region" description="Polar residues" evidence="1">
    <location>
        <begin position="1"/>
        <end position="11"/>
    </location>
</feature>
<feature type="region of interest" description="Disordered" evidence="1">
    <location>
        <begin position="1"/>
        <end position="42"/>
    </location>
</feature>
<name>A0AAD6VBE3_9AGAR</name>